<evidence type="ECO:0000313" key="2">
    <source>
        <dbReference type="Proteomes" id="UP000266841"/>
    </source>
</evidence>
<organism evidence="1 2">
    <name type="scientific">Thalassiosira oceanica</name>
    <name type="common">Marine diatom</name>
    <dbReference type="NCBI Taxonomy" id="159749"/>
    <lineage>
        <taxon>Eukaryota</taxon>
        <taxon>Sar</taxon>
        <taxon>Stramenopiles</taxon>
        <taxon>Ochrophyta</taxon>
        <taxon>Bacillariophyta</taxon>
        <taxon>Coscinodiscophyceae</taxon>
        <taxon>Thalassiosirophycidae</taxon>
        <taxon>Thalassiosirales</taxon>
        <taxon>Thalassiosiraceae</taxon>
        <taxon>Thalassiosira</taxon>
    </lineage>
</organism>
<dbReference type="AlphaFoldDB" id="K0RPH1"/>
<dbReference type="OrthoDB" id="391988at2759"/>
<sequence>MSLLLVDLPGFGYADASTRATKDWNDLMIHYLLERRSLKRILLLLDARHGFKKTDFEFLTSLQDGLGTRIQESGGNVSNVTLWLHFGYTLKIRRELPPLQIVLTKCDLVKQADLARRVVAVKRDLSDFCCASLLLFQ</sequence>
<proteinExistence type="predicted"/>
<dbReference type="PANTHER" id="PTHR11649">
    <property type="entry name" value="MSS1/TRME-RELATED GTP-BINDING PROTEIN"/>
    <property type="match status" value="1"/>
</dbReference>
<dbReference type="InterPro" id="IPR027417">
    <property type="entry name" value="P-loop_NTPase"/>
</dbReference>
<name>K0RPH1_THAOC</name>
<dbReference type="EMBL" id="AGNL01042976">
    <property type="protein sequence ID" value="EJK50776.1"/>
    <property type="molecule type" value="Genomic_DNA"/>
</dbReference>
<evidence type="ECO:0008006" key="3">
    <source>
        <dbReference type="Google" id="ProtNLM"/>
    </source>
</evidence>
<dbReference type="PANTHER" id="PTHR11649:SF13">
    <property type="entry name" value="ENGB-TYPE G DOMAIN-CONTAINING PROTEIN"/>
    <property type="match status" value="1"/>
</dbReference>
<accession>K0RPH1</accession>
<dbReference type="SUPFAM" id="SSF52540">
    <property type="entry name" value="P-loop containing nucleoside triphosphate hydrolases"/>
    <property type="match status" value="1"/>
</dbReference>
<reference evidence="1 2" key="1">
    <citation type="journal article" date="2012" name="Genome Biol.">
        <title>Genome and low-iron response of an oceanic diatom adapted to chronic iron limitation.</title>
        <authorList>
            <person name="Lommer M."/>
            <person name="Specht M."/>
            <person name="Roy A.S."/>
            <person name="Kraemer L."/>
            <person name="Andreson R."/>
            <person name="Gutowska M.A."/>
            <person name="Wolf J."/>
            <person name="Bergner S.V."/>
            <person name="Schilhabel M.B."/>
            <person name="Klostermeier U.C."/>
            <person name="Beiko R.G."/>
            <person name="Rosenstiel P."/>
            <person name="Hippler M."/>
            <person name="Laroche J."/>
        </authorList>
    </citation>
    <scope>NUCLEOTIDE SEQUENCE [LARGE SCALE GENOMIC DNA]</scope>
    <source>
        <strain evidence="1 2">CCMP1005</strain>
    </source>
</reference>
<comment type="caution">
    <text evidence="1">The sequence shown here is derived from an EMBL/GenBank/DDBJ whole genome shotgun (WGS) entry which is preliminary data.</text>
</comment>
<protein>
    <recommendedName>
        <fullName evidence="3">EngB-type G domain-containing protein</fullName>
    </recommendedName>
</protein>
<dbReference type="Proteomes" id="UP000266841">
    <property type="component" value="Unassembled WGS sequence"/>
</dbReference>
<evidence type="ECO:0000313" key="1">
    <source>
        <dbReference type="EMBL" id="EJK50776.1"/>
    </source>
</evidence>
<gene>
    <name evidence="1" type="ORF">THAOC_30125</name>
</gene>
<dbReference type="Gene3D" id="3.40.50.300">
    <property type="entry name" value="P-loop containing nucleotide triphosphate hydrolases"/>
    <property type="match status" value="1"/>
</dbReference>
<keyword evidence="2" id="KW-1185">Reference proteome</keyword>